<dbReference type="CTD" id="20323264"/>
<keyword evidence="2" id="KW-1185">Reference proteome</keyword>
<proteinExistence type="predicted"/>
<dbReference type="KEGG" id="ovi:T265_09085"/>
<reference evidence="1 2" key="1">
    <citation type="submission" date="2013-11" db="EMBL/GenBank/DDBJ databases">
        <title>Opisthorchis viverrini - life in the bile duct.</title>
        <authorList>
            <person name="Young N.D."/>
            <person name="Nagarajan N."/>
            <person name="Lin S.J."/>
            <person name="Korhonen P.K."/>
            <person name="Jex A.R."/>
            <person name="Hall R.S."/>
            <person name="Safavi-Hemami H."/>
            <person name="Kaewkong W."/>
            <person name="Bertrand D."/>
            <person name="Gao S."/>
            <person name="Seet Q."/>
            <person name="Wongkham S."/>
            <person name="Teh B.T."/>
            <person name="Wongkham C."/>
            <person name="Intapan P.M."/>
            <person name="Maleewong W."/>
            <person name="Yang X."/>
            <person name="Hu M."/>
            <person name="Wang Z."/>
            <person name="Hofmann A."/>
            <person name="Sternberg P.W."/>
            <person name="Tan P."/>
            <person name="Wang J."/>
            <person name="Gasser R.B."/>
        </authorList>
    </citation>
    <scope>NUCLEOTIDE SEQUENCE [LARGE SCALE GENOMIC DNA]</scope>
</reference>
<dbReference type="AlphaFoldDB" id="A0A074ZBE9"/>
<sequence>MHLCATDRFVWSKNRRVDWRYELFVHSVPRRLQEARVGKRSNKKTALKFGSKDVVPLKMEDELLNTWKNSHSNVITSIAHGPEIMEEE</sequence>
<dbReference type="Proteomes" id="UP000054324">
    <property type="component" value="Unassembled WGS sequence"/>
</dbReference>
<evidence type="ECO:0000313" key="2">
    <source>
        <dbReference type="Proteomes" id="UP000054324"/>
    </source>
</evidence>
<protein>
    <submittedName>
        <fullName evidence="1">Uncharacterized protein</fullName>
    </submittedName>
</protein>
<name>A0A074ZBE9_OPIVI</name>
<dbReference type="RefSeq" id="XP_009173334.1">
    <property type="nucleotide sequence ID" value="XM_009175070.1"/>
</dbReference>
<dbReference type="EMBL" id="KL596873">
    <property type="protein sequence ID" value="KER22912.1"/>
    <property type="molecule type" value="Genomic_DNA"/>
</dbReference>
<dbReference type="GeneID" id="20323264"/>
<evidence type="ECO:0000313" key="1">
    <source>
        <dbReference type="EMBL" id="KER22912.1"/>
    </source>
</evidence>
<gene>
    <name evidence="1" type="ORF">T265_09085</name>
</gene>
<organism evidence="1 2">
    <name type="scientific">Opisthorchis viverrini</name>
    <name type="common">Southeast Asian liver fluke</name>
    <dbReference type="NCBI Taxonomy" id="6198"/>
    <lineage>
        <taxon>Eukaryota</taxon>
        <taxon>Metazoa</taxon>
        <taxon>Spiralia</taxon>
        <taxon>Lophotrochozoa</taxon>
        <taxon>Platyhelminthes</taxon>
        <taxon>Trematoda</taxon>
        <taxon>Digenea</taxon>
        <taxon>Opisthorchiida</taxon>
        <taxon>Opisthorchiata</taxon>
        <taxon>Opisthorchiidae</taxon>
        <taxon>Opisthorchis</taxon>
    </lineage>
</organism>
<accession>A0A074ZBE9</accession>